<dbReference type="InterPro" id="IPR004330">
    <property type="entry name" value="FAR1_DNA_bnd_dom"/>
</dbReference>
<protein>
    <recommendedName>
        <fullName evidence="1">FAR1 domain-containing protein</fullName>
    </recommendedName>
</protein>
<dbReference type="PANTHER" id="PTHR47718">
    <property type="entry name" value="OS01G0519700 PROTEIN"/>
    <property type="match status" value="1"/>
</dbReference>
<sequence length="404" mass="46263">MHMGTTNKMCDNDDACQENVSTRNGLKNVDQDTTLNITESDFFYRDIGEFGDVEGIDVEDIIKKVFSSDEDVALELGKGIPRRMRMVLSPGGGSSATGKLDRTRVHKPKTRTNCEAKFSIYFDKSASLWRVRKIDKKHNHKLTPSCMVHLIVKYRSLTDAAKAQINGLNECEISTAKTVRYMARMAGGYSLVSFLKKDSYNHIDKRRCVTIAKGDAKVALAYLEGPHLDANVVVKNFLQLKHTIIELVQNLELMVRDYWNNELLAQFKTIDTFPVMTTSLDAIEWFTALIDTKEVFADIKREIERVAVVNLVRIRISLNTRVYSLEEYESPARAMKEIRELCKDLKCEFRHAKEVNHTKGYQKFIRDPVRVRTKRAPKVSKGKSNGRKRKCTGCRNIEHTKRKC</sequence>
<comment type="caution">
    <text evidence="2">The sequence shown here is derived from an EMBL/GenBank/DDBJ whole genome shotgun (WGS) entry which is preliminary data.</text>
</comment>
<gene>
    <name evidence="2" type="ORF">Ahy_A01g003534</name>
</gene>
<dbReference type="EMBL" id="SDMP01000001">
    <property type="protein sequence ID" value="RYR78685.1"/>
    <property type="molecule type" value="Genomic_DNA"/>
</dbReference>
<dbReference type="PANTHER" id="PTHR47718:SF15">
    <property type="entry name" value="PROTEIN FAR1-RELATED SEQUENCE 5-LIKE"/>
    <property type="match status" value="1"/>
</dbReference>
<proteinExistence type="predicted"/>
<dbReference type="Pfam" id="PF03101">
    <property type="entry name" value="FAR1"/>
    <property type="match status" value="1"/>
</dbReference>
<name>A0A445ET65_ARAHY</name>
<reference evidence="2 3" key="1">
    <citation type="submission" date="2019-01" db="EMBL/GenBank/DDBJ databases">
        <title>Sequencing of cultivated peanut Arachis hypogaea provides insights into genome evolution and oil improvement.</title>
        <authorList>
            <person name="Chen X."/>
        </authorList>
    </citation>
    <scope>NUCLEOTIDE SEQUENCE [LARGE SCALE GENOMIC DNA]</scope>
    <source>
        <strain evidence="3">cv. Fuhuasheng</strain>
        <tissue evidence="2">Leaves</tissue>
    </source>
</reference>
<dbReference type="Proteomes" id="UP000289738">
    <property type="component" value="Chromosome A01"/>
</dbReference>
<feature type="domain" description="FAR1" evidence="1">
    <location>
        <begin position="94"/>
        <end position="143"/>
    </location>
</feature>
<organism evidence="2 3">
    <name type="scientific">Arachis hypogaea</name>
    <name type="common">Peanut</name>
    <dbReference type="NCBI Taxonomy" id="3818"/>
    <lineage>
        <taxon>Eukaryota</taxon>
        <taxon>Viridiplantae</taxon>
        <taxon>Streptophyta</taxon>
        <taxon>Embryophyta</taxon>
        <taxon>Tracheophyta</taxon>
        <taxon>Spermatophyta</taxon>
        <taxon>Magnoliopsida</taxon>
        <taxon>eudicotyledons</taxon>
        <taxon>Gunneridae</taxon>
        <taxon>Pentapetalae</taxon>
        <taxon>rosids</taxon>
        <taxon>fabids</taxon>
        <taxon>Fabales</taxon>
        <taxon>Fabaceae</taxon>
        <taxon>Papilionoideae</taxon>
        <taxon>50 kb inversion clade</taxon>
        <taxon>dalbergioids sensu lato</taxon>
        <taxon>Dalbergieae</taxon>
        <taxon>Pterocarpus clade</taxon>
        <taxon>Arachis</taxon>
    </lineage>
</organism>
<evidence type="ECO:0000313" key="2">
    <source>
        <dbReference type="EMBL" id="RYR78685.1"/>
    </source>
</evidence>
<accession>A0A445ET65</accession>
<evidence type="ECO:0000259" key="1">
    <source>
        <dbReference type="Pfam" id="PF03101"/>
    </source>
</evidence>
<dbReference type="AlphaFoldDB" id="A0A445ET65"/>
<keyword evidence="3" id="KW-1185">Reference proteome</keyword>
<evidence type="ECO:0000313" key="3">
    <source>
        <dbReference type="Proteomes" id="UP000289738"/>
    </source>
</evidence>